<sequence length="78" mass="8721">MTERYSPEPEALRLNDAQVEALERICARYGVEYDPGHYFIYPPGSVMMSGYAEGWVGGTDYAHRTLYIGVSPDGRISS</sequence>
<dbReference type="Proteomes" id="UP000186218">
    <property type="component" value="Unassembled WGS sequence"/>
</dbReference>
<dbReference type="AlphaFoldDB" id="A0A1N7GHN9"/>
<name>A0A1N7GHN9_9NOCA</name>
<dbReference type="EMBL" id="FTNT01000008">
    <property type="protein sequence ID" value="SIS12060.1"/>
    <property type="molecule type" value="Genomic_DNA"/>
</dbReference>
<organism evidence="1 2">
    <name type="scientific">Williamsia sterculiae</name>
    <dbReference type="NCBI Taxonomy" id="1344003"/>
    <lineage>
        <taxon>Bacteria</taxon>
        <taxon>Bacillati</taxon>
        <taxon>Actinomycetota</taxon>
        <taxon>Actinomycetes</taxon>
        <taxon>Mycobacteriales</taxon>
        <taxon>Nocardiaceae</taxon>
        <taxon>Williamsia</taxon>
    </lineage>
</organism>
<evidence type="ECO:0008006" key="3">
    <source>
        <dbReference type="Google" id="ProtNLM"/>
    </source>
</evidence>
<accession>A0A1N7GHN9</accession>
<protein>
    <recommendedName>
        <fullName evidence="3">Immunity protein 35</fullName>
    </recommendedName>
</protein>
<evidence type="ECO:0000313" key="1">
    <source>
        <dbReference type="EMBL" id="SIS12060.1"/>
    </source>
</evidence>
<keyword evidence="2" id="KW-1185">Reference proteome</keyword>
<evidence type="ECO:0000313" key="2">
    <source>
        <dbReference type="Proteomes" id="UP000186218"/>
    </source>
</evidence>
<gene>
    <name evidence="1" type="ORF">SAMN05445060_2798</name>
</gene>
<dbReference type="RefSeq" id="WP_076480530.1">
    <property type="nucleotide sequence ID" value="NZ_FTNT01000008.1"/>
</dbReference>
<dbReference type="OrthoDB" id="9932991at2"/>
<proteinExistence type="predicted"/>
<reference evidence="1 2" key="1">
    <citation type="submission" date="2017-01" db="EMBL/GenBank/DDBJ databases">
        <authorList>
            <person name="Mah S.A."/>
            <person name="Swanson W.J."/>
            <person name="Moy G.W."/>
            <person name="Vacquier V.D."/>
        </authorList>
    </citation>
    <scope>NUCLEOTIDE SEQUENCE [LARGE SCALE GENOMIC DNA]</scope>
    <source>
        <strain evidence="1 2">CPCC 203464</strain>
    </source>
</reference>
<dbReference type="STRING" id="1344003.SAMN05445060_2798"/>